<accession>A0A0H0XRE0</accession>
<evidence type="ECO:0000256" key="7">
    <source>
        <dbReference type="ARBA" id="ARBA00023065"/>
    </source>
</evidence>
<evidence type="ECO:0000256" key="14">
    <source>
        <dbReference type="SAM" id="SignalP"/>
    </source>
</evidence>
<keyword evidence="2 11" id="KW-0813">Transport</keyword>
<comment type="similarity">
    <text evidence="11 13">Belongs to the TonB-dependent receptor family.</text>
</comment>
<evidence type="ECO:0000313" key="17">
    <source>
        <dbReference type="EMBL" id="KLI64512.1"/>
    </source>
</evidence>
<reference evidence="17 18" key="1">
    <citation type="submission" date="2015-04" db="EMBL/GenBank/DDBJ databases">
        <title>The draft genome sequence of Erythrobacter marinus HWDM-33.</title>
        <authorList>
            <person name="Zhuang L."/>
            <person name="Liu Y."/>
            <person name="Shao Z."/>
        </authorList>
    </citation>
    <scope>NUCLEOTIDE SEQUENCE [LARGE SCALE GENOMIC DNA]</scope>
    <source>
        <strain evidence="17 18">HWDM-33</strain>
    </source>
</reference>
<protein>
    <recommendedName>
        <fullName evidence="19">TonB-dependent receptor</fullName>
    </recommendedName>
</protein>
<dbReference type="EMBL" id="LBHU01000001">
    <property type="protein sequence ID" value="KLI64512.1"/>
    <property type="molecule type" value="Genomic_DNA"/>
</dbReference>
<evidence type="ECO:0000256" key="12">
    <source>
        <dbReference type="PROSITE-ProRule" id="PRU10143"/>
    </source>
</evidence>
<keyword evidence="4" id="KW-0410">Iron transport</keyword>
<keyword evidence="14" id="KW-0732">Signal</keyword>
<dbReference type="PANTHER" id="PTHR32552:SF81">
    <property type="entry name" value="TONB-DEPENDENT OUTER MEMBRANE RECEPTOR"/>
    <property type="match status" value="1"/>
</dbReference>
<dbReference type="InterPro" id="IPR010916">
    <property type="entry name" value="TonB_box_CS"/>
</dbReference>
<evidence type="ECO:0000256" key="9">
    <source>
        <dbReference type="ARBA" id="ARBA00023136"/>
    </source>
</evidence>
<evidence type="ECO:0000256" key="8">
    <source>
        <dbReference type="ARBA" id="ARBA00023077"/>
    </source>
</evidence>
<comment type="subcellular location">
    <subcellularLocation>
        <location evidence="1 11">Cell outer membrane</location>
        <topology evidence="1 11">Multi-pass membrane protein</topology>
    </subcellularLocation>
</comment>
<keyword evidence="10 11" id="KW-0998">Cell outer membrane</keyword>
<gene>
    <name evidence="17" type="ORF">AAV99_02695</name>
</gene>
<dbReference type="Gene3D" id="2.40.170.20">
    <property type="entry name" value="TonB-dependent receptor, beta-barrel domain"/>
    <property type="match status" value="1"/>
</dbReference>
<evidence type="ECO:0000256" key="5">
    <source>
        <dbReference type="ARBA" id="ARBA00022692"/>
    </source>
</evidence>
<keyword evidence="7" id="KW-0406">Ion transport</keyword>
<dbReference type="PROSITE" id="PS51257">
    <property type="entry name" value="PROKAR_LIPOPROTEIN"/>
    <property type="match status" value="1"/>
</dbReference>
<evidence type="ECO:0000256" key="1">
    <source>
        <dbReference type="ARBA" id="ARBA00004571"/>
    </source>
</evidence>
<dbReference type="STRING" id="874156.GCA_001021555_00742"/>
<evidence type="ECO:0000259" key="16">
    <source>
        <dbReference type="Pfam" id="PF07715"/>
    </source>
</evidence>
<evidence type="ECO:0000259" key="15">
    <source>
        <dbReference type="Pfam" id="PF00593"/>
    </source>
</evidence>
<feature type="short sequence motif" description="TonB box" evidence="12">
    <location>
        <begin position="46"/>
        <end position="52"/>
    </location>
</feature>
<evidence type="ECO:0000256" key="4">
    <source>
        <dbReference type="ARBA" id="ARBA00022496"/>
    </source>
</evidence>
<dbReference type="PANTHER" id="PTHR32552">
    <property type="entry name" value="FERRICHROME IRON RECEPTOR-RELATED"/>
    <property type="match status" value="1"/>
</dbReference>
<dbReference type="InterPro" id="IPR039426">
    <property type="entry name" value="TonB-dep_rcpt-like"/>
</dbReference>
<dbReference type="GO" id="GO:0006826">
    <property type="term" value="P:iron ion transport"/>
    <property type="evidence" value="ECO:0007669"/>
    <property type="project" value="UniProtKB-KW"/>
</dbReference>
<feature type="chain" id="PRO_5002589078" description="TonB-dependent receptor" evidence="14">
    <location>
        <begin position="33"/>
        <end position="760"/>
    </location>
</feature>
<evidence type="ECO:0008006" key="19">
    <source>
        <dbReference type="Google" id="ProtNLM"/>
    </source>
</evidence>
<feature type="domain" description="TonB-dependent receptor-like beta-barrel" evidence="15">
    <location>
        <begin position="297"/>
        <end position="726"/>
    </location>
</feature>
<sequence length="760" mass="81152">MAVVKDPVFLIVMTTIAGLAATGVFQSSAACAQDTVIATGEALADTIIVTAQGRDENLQDVPLALTKLTEEMLVARDIRSLQDLNGVVPGFVTTSTVGYSAAPLSIRGIGGANGGGNVFNDEPVAVYVDGVYIARLSFPTADLLDVGSIQVLRGPQGTLYGRNSTAGSVLVSTNRPTKYFEGYVRMSGTSVGNYATSAIASGPLSDRLSARLALQYSNRDGFGTNTVTGRDAGGSEVSTGRLSLRYEPNGSITLDLIGEYQERSANPALIALTSVGETGVASPFVPREDLAQVLERDEFAFDDQSFTNSETYAITLSGQIDLGFAHLRTTTGYREWQQVGAQDSDSTALRLFNNEGSTSSHQFSQEFRLASKDDGRLSWLIGGYYLDEQTGLSFAIRNFQGLFRLGTQASYVAAQQTQTFAAFADFTYAINEQFSVTLGGRYSTEEKHFTNDQIVTIINGGTLPPFFLGGATLPAGAVFVDPSLFEDAASFDDYSPRAVISYSPGDNTLLYASYSHGFKSGGFNSFGLAPAFGSEGIDAFEIGLKSDLAQDRIRLNLAGFSYDYTNLQIRLPVPTGGVDIQNLGSAEIVGFELEGTAVVSDGLTLSANIAFLDTTISEGMIPAVFSGTPPIPIGAPLPLAPVDVTGNRLTRAPEFQGYANVRYQRPIGSLEAVASATYRYQSSVYYLETNQDASTFRNTAWDEVDIRVSLADPGTTWELAFFGQNIFDNRHITAVTALGGFPNAALNEPARWGLAATVRF</sequence>
<evidence type="ECO:0000256" key="11">
    <source>
        <dbReference type="PROSITE-ProRule" id="PRU01360"/>
    </source>
</evidence>
<dbReference type="SUPFAM" id="SSF56935">
    <property type="entry name" value="Porins"/>
    <property type="match status" value="1"/>
</dbReference>
<keyword evidence="8 12" id="KW-0798">TonB box</keyword>
<dbReference type="Pfam" id="PF07715">
    <property type="entry name" value="Plug"/>
    <property type="match status" value="1"/>
</dbReference>
<dbReference type="PROSITE" id="PS00430">
    <property type="entry name" value="TONB_DEPENDENT_REC_1"/>
    <property type="match status" value="1"/>
</dbReference>
<evidence type="ECO:0000256" key="13">
    <source>
        <dbReference type="RuleBase" id="RU003357"/>
    </source>
</evidence>
<evidence type="ECO:0000256" key="3">
    <source>
        <dbReference type="ARBA" id="ARBA00022452"/>
    </source>
</evidence>
<name>A0A0H0XRE0_9SPHN</name>
<feature type="signal peptide" evidence="14">
    <location>
        <begin position="1"/>
        <end position="32"/>
    </location>
</feature>
<evidence type="ECO:0000256" key="2">
    <source>
        <dbReference type="ARBA" id="ARBA00022448"/>
    </source>
</evidence>
<keyword evidence="6" id="KW-0408">Iron</keyword>
<dbReference type="PROSITE" id="PS52016">
    <property type="entry name" value="TONB_DEPENDENT_REC_3"/>
    <property type="match status" value="1"/>
</dbReference>
<feature type="domain" description="TonB-dependent receptor plug" evidence="16">
    <location>
        <begin position="58"/>
        <end position="167"/>
    </location>
</feature>
<dbReference type="GO" id="GO:0009279">
    <property type="term" value="C:cell outer membrane"/>
    <property type="evidence" value="ECO:0007669"/>
    <property type="project" value="UniProtKB-SubCell"/>
</dbReference>
<dbReference type="Proteomes" id="UP000053455">
    <property type="component" value="Unassembled WGS sequence"/>
</dbReference>
<evidence type="ECO:0000256" key="6">
    <source>
        <dbReference type="ARBA" id="ARBA00023004"/>
    </source>
</evidence>
<comment type="caution">
    <text evidence="17">The sequence shown here is derived from an EMBL/GenBank/DDBJ whole genome shotgun (WGS) entry which is preliminary data.</text>
</comment>
<proteinExistence type="inferred from homology"/>
<keyword evidence="5 11" id="KW-0812">Transmembrane</keyword>
<keyword evidence="3 11" id="KW-1134">Transmembrane beta strand</keyword>
<dbReference type="InterPro" id="IPR036942">
    <property type="entry name" value="Beta-barrel_TonB_sf"/>
</dbReference>
<organism evidence="17 18">
    <name type="scientific">Aurantiacibacter marinus</name>
    <dbReference type="NCBI Taxonomy" id="874156"/>
    <lineage>
        <taxon>Bacteria</taxon>
        <taxon>Pseudomonadati</taxon>
        <taxon>Pseudomonadota</taxon>
        <taxon>Alphaproteobacteria</taxon>
        <taxon>Sphingomonadales</taxon>
        <taxon>Erythrobacteraceae</taxon>
        <taxon>Aurantiacibacter</taxon>
    </lineage>
</organism>
<dbReference type="InterPro" id="IPR012910">
    <property type="entry name" value="Plug_dom"/>
</dbReference>
<keyword evidence="9 11" id="KW-0472">Membrane</keyword>
<dbReference type="InterPro" id="IPR000531">
    <property type="entry name" value="Beta-barrel_TonB"/>
</dbReference>
<evidence type="ECO:0000256" key="10">
    <source>
        <dbReference type="ARBA" id="ARBA00023237"/>
    </source>
</evidence>
<keyword evidence="18" id="KW-1185">Reference proteome</keyword>
<dbReference type="Pfam" id="PF00593">
    <property type="entry name" value="TonB_dep_Rec_b-barrel"/>
    <property type="match status" value="1"/>
</dbReference>
<dbReference type="AlphaFoldDB" id="A0A0H0XRE0"/>
<evidence type="ECO:0000313" key="18">
    <source>
        <dbReference type="Proteomes" id="UP000053455"/>
    </source>
</evidence>
<dbReference type="PATRIC" id="fig|874156.12.peg.560"/>